<protein>
    <submittedName>
        <fullName evidence="2">Uncharacterized protein</fullName>
    </submittedName>
</protein>
<keyword evidence="3" id="KW-1185">Reference proteome</keyword>
<feature type="compositionally biased region" description="Low complexity" evidence="1">
    <location>
        <begin position="552"/>
        <end position="567"/>
    </location>
</feature>
<dbReference type="GeneID" id="7841844"/>
<dbReference type="KEGG" id="tet:TTHERM_00066810"/>
<evidence type="ECO:0000313" key="3">
    <source>
        <dbReference type="Proteomes" id="UP000009168"/>
    </source>
</evidence>
<organism evidence="2 3">
    <name type="scientific">Tetrahymena thermophila (strain SB210)</name>
    <dbReference type="NCBI Taxonomy" id="312017"/>
    <lineage>
        <taxon>Eukaryota</taxon>
        <taxon>Sar</taxon>
        <taxon>Alveolata</taxon>
        <taxon>Ciliophora</taxon>
        <taxon>Intramacronucleata</taxon>
        <taxon>Oligohymenophorea</taxon>
        <taxon>Hymenostomatida</taxon>
        <taxon>Tetrahymenina</taxon>
        <taxon>Tetrahymenidae</taxon>
        <taxon>Tetrahymena</taxon>
    </lineage>
</organism>
<gene>
    <name evidence="2" type="ORF">TTHERM_00066810</name>
</gene>
<dbReference type="AlphaFoldDB" id="I7LTX5"/>
<accession>I7LTX5</accession>
<feature type="region of interest" description="Disordered" evidence="1">
    <location>
        <begin position="546"/>
        <end position="567"/>
    </location>
</feature>
<dbReference type="EMBL" id="GG662853">
    <property type="protein sequence ID" value="EAR87475.1"/>
    <property type="molecule type" value="Genomic_DNA"/>
</dbReference>
<evidence type="ECO:0000256" key="1">
    <source>
        <dbReference type="SAM" id="MobiDB-lite"/>
    </source>
</evidence>
<sequence length="567" mass="66669">MSLRSPSLNLRNTSNGYYNKYNGSVLSNNSINSLNGNNQFYNTDKQTNYTSRQHSASNHNHLATSGNGNYFLSLRNIPYCTKPKHQSEKIIRVCVQPECNDLDRLLCGHCIIYHATHPAKLISIQEFVEKCSLRHKEVNLNQLSENSVEEQLVNQIENRFQKIREEFYAFLMEQQVALISRFRNILGFSRDFNLSYLQEIEGKNIQDLTKPEWDLIINLYWKDDIDNALAVKDECIRQVSENIKKNFDIIEAVSKDNQNHILGEVNQMMKMAQEEVKRKNAPVNMNNLDQWNKNYERRILLEDKNMNIRKIEDELARLNRQLQEQKDGLEQLQMEILKHDNRLKEIKEKESYIKYELEKLQSGNTPSGRDEVEQLKDELSEIQKKIDLVTQHTQDYQNEMNRKIENLKKKRNELKQALATDFTQAGEADKQQQLDKIDQEIQKTQLGLAKTKKQLDSERGSLLLQREDMMKDLERKQQSKDQQIIQLKQEKQKLYDERMRIDGALDGLRKKLVQKEGSLRELKSEIKKKEWIVIQEKAESEQLQIDMKQVEDNTSTDYNTDSTGGYM</sequence>
<dbReference type="HOGENOM" id="CLU_481057_0_0_1"/>
<proteinExistence type="predicted"/>
<dbReference type="Proteomes" id="UP000009168">
    <property type="component" value="Unassembled WGS sequence"/>
</dbReference>
<reference evidence="3" key="1">
    <citation type="journal article" date="2006" name="PLoS Biol.">
        <title>Macronuclear genome sequence of the ciliate Tetrahymena thermophila, a model eukaryote.</title>
        <authorList>
            <person name="Eisen J.A."/>
            <person name="Coyne R.S."/>
            <person name="Wu M."/>
            <person name="Wu D."/>
            <person name="Thiagarajan M."/>
            <person name="Wortman J.R."/>
            <person name="Badger J.H."/>
            <person name="Ren Q."/>
            <person name="Amedeo P."/>
            <person name="Jones K.M."/>
            <person name="Tallon L.J."/>
            <person name="Delcher A.L."/>
            <person name="Salzberg S.L."/>
            <person name="Silva J.C."/>
            <person name="Haas B.J."/>
            <person name="Majoros W.H."/>
            <person name="Farzad M."/>
            <person name="Carlton J.M."/>
            <person name="Smith R.K. Jr."/>
            <person name="Garg J."/>
            <person name="Pearlman R.E."/>
            <person name="Karrer K.M."/>
            <person name="Sun L."/>
            <person name="Manning G."/>
            <person name="Elde N.C."/>
            <person name="Turkewitz A.P."/>
            <person name="Asai D.J."/>
            <person name="Wilkes D.E."/>
            <person name="Wang Y."/>
            <person name="Cai H."/>
            <person name="Collins K."/>
            <person name="Stewart B.A."/>
            <person name="Lee S.R."/>
            <person name="Wilamowska K."/>
            <person name="Weinberg Z."/>
            <person name="Ruzzo W.L."/>
            <person name="Wloga D."/>
            <person name="Gaertig J."/>
            <person name="Frankel J."/>
            <person name="Tsao C.-C."/>
            <person name="Gorovsky M.A."/>
            <person name="Keeling P.J."/>
            <person name="Waller R.F."/>
            <person name="Patron N.J."/>
            <person name="Cherry J.M."/>
            <person name="Stover N.A."/>
            <person name="Krieger C.J."/>
            <person name="del Toro C."/>
            <person name="Ryder H.F."/>
            <person name="Williamson S.C."/>
            <person name="Barbeau R.A."/>
            <person name="Hamilton E.P."/>
            <person name="Orias E."/>
        </authorList>
    </citation>
    <scope>NUCLEOTIDE SEQUENCE [LARGE SCALE GENOMIC DNA]</scope>
    <source>
        <strain evidence="3">SB210</strain>
    </source>
</reference>
<dbReference type="InParanoid" id="I7LTX5"/>
<evidence type="ECO:0000313" key="2">
    <source>
        <dbReference type="EMBL" id="EAR87475.1"/>
    </source>
</evidence>
<dbReference type="OMA" id="HIRPELW"/>
<dbReference type="RefSeq" id="XP_001007720.1">
    <property type="nucleotide sequence ID" value="XM_001007720.1"/>
</dbReference>
<name>I7LTX5_TETTS</name>